<dbReference type="EMBL" id="BAABUJ010000006">
    <property type="protein sequence ID" value="GAA5796455.1"/>
    <property type="molecule type" value="Genomic_DNA"/>
</dbReference>
<name>A0ABP9XNS3_9FUNG</name>
<reference evidence="1 2" key="1">
    <citation type="submission" date="2024-04" db="EMBL/GenBank/DDBJ databases">
        <title>genome sequences of Mucor flavus KT1a and Helicostylum pulchrum KT1b strains isolation_sourced from the surface of a dry-aged beef.</title>
        <authorList>
            <person name="Toyotome T."/>
            <person name="Hosono M."/>
            <person name="Torimaru M."/>
            <person name="Fukuda K."/>
            <person name="Mikami N."/>
        </authorList>
    </citation>
    <scope>NUCLEOTIDE SEQUENCE [LARGE SCALE GENOMIC DNA]</scope>
    <source>
        <strain evidence="1 2">KT1b</strain>
    </source>
</reference>
<dbReference type="Proteomes" id="UP001476247">
    <property type="component" value="Unassembled WGS sequence"/>
</dbReference>
<proteinExistence type="predicted"/>
<gene>
    <name evidence="1" type="ORF">HPULCUR_001827</name>
</gene>
<evidence type="ECO:0000313" key="1">
    <source>
        <dbReference type="EMBL" id="GAA5796455.1"/>
    </source>
</evidence>
<protein>
    <submittedName>
        <fullName evidence="1">Uncharacterized protein</fullName>
    </submittedName>
</protein>
<accession>A0ABP9XNS3</accession>
<comment type="caution">
    <text evidence="1">The sequence shown here is derived from an EMBL/GenBank/DDBJ whole genome shotgun (WGS) entry which is preliminary data.</text>
</comment>
<organism evidence="1 2">
    <name type="scientific">Helicostylum pulchrum</name>
    <dbReference type="NCBI Taxonomy" id="562976"/>
    <lineage>
        <taxon>Eukaryota</taxon>
        <taxon>Fungi</taxon>
        <taxon>Fungi incertae sedis</taxon>
        <taxon>Mucoromycota</taxon>
        <taxon>Mucoromycotina</taxon>
        <taxon>Mucoromycetes</taxon>
        <taxon>Mucorales</taxon>
        <taxon>Mucorineae</taxon>
        <taxon>Mucoraceae</taxon>
        <taxon>Helicostylum</taxon>
    </lineage>
</organism>
<keyword evidence="2" id="KW-1185">Reference proteome</keyword>
<evidence type="ECO:0000313" key="2">
    <source>
        <dbReference type="Proteomes" id="UP001476247"/>
    </source>
</evidence>
<sequence length="66" mass="7751">MWQVLDRLAFFMINDSNVNNALNSGMNIKTPFYVPELSHKIERTVLKQMKDSEAWNAVSSWYVKEN</sequence>